<dbReference type="GO" id="GO:0016614">
    <property type="term" value="F:oxidoreductase activity, acting on CH-OH group of donors"/>
    <property type="evidence" value="ECO:0007669"/>
    <property type="project" value="InterPro"/>
</dbReference>
<evidence type="ECO:0000313" key="4">
    <source>
        <dbReference type="EMBL" id="KAA0203124.1"/>
    </source>
</evidence>
<reference evidence="4" key="1">
    <citation type="submission" date="2014-08" db="EMBL/GenBank/DDBJ databases">
        <authorList>
            <person name="Murali S."/>
            <person name="Richards S."/>
            <person name="Bandaranaike D."/>
            <person name="Bellair M."/>
            <person name="Blankenburg K."/>
            <person name="Chao H."/>
            <person name="Dinh H."/>
            <person name="Doddapaneni H."/>
            <person name="Dugan-Rocha S."/>
            <person name="Elkadiri S."/>
            <person name="Gnanaolivu R."/>
            <person name="Hughes D."/>
            <person name="Lee S."/>
            <person name="Li M."/>
            <person name="Ming W."/>
            <person name="Munidasa M."/>
            <person name="Muniz J."/>
            <person name="Nguyen L."/>
            <person name="Osuji N."/>
            <person name="Pu L.-L."/>
            <person name="Puazo M."/>
            <person name="Skinner E."/>
            <person name="Qu C."/>
            <person name="Quiroz J."/>
            <person name="Raj R."/>
            <person name="Weissenberger G."/>
            <person name="Xin Y."/>
            <person name="Zou X."/>
            <person name="Han Y."/>
            <person name="Worley K."/>
            <person name="Muzny D."/>
            <person name="Gibbs R."/>
        </authorList>
    </citation>
    <scope>NUCLEOTIDE SEQUENCE</scope>
    <source>
        <strain evidence="4">HAZT.00-mixed</strain>
        <tissue evidence="4">Whole organism</tissue>
    </source>
</reference>
<dbReference type="PANTHER" id="PTHR11552">
    <property type="entry name" value="GLUCOSE-METHANOL-CHOLINE GMC OXIDOREDUCTASE"/>
    <property type="match status" value="1"/>
</dbReference>
<dbReference type="PIRSF" id="PIRSF000137">
    <property type="entry name" value="Alcohol_oxidase"/>
    <property type="match status" value="1"/>
</dbReference>
<dbReference type="SUPFAM" id="SSF51905">
    <property type="entry name" value="FAD/NAD(P)-binding domain"/>
    <property type="match status" value="1"/>
</dbReference>
<proteinExistence type="inferred from homology"/>
<organism evidence="4">
    <name type="scientific">Hyalella azteca</name>
    <name type="common">Amphipod</name>
    <dbReference type="NCBI Taxonomy" id="294128"/>
    <lineage>
        <taxon>Eukaryota</taxon>
        <taxon>Metazoa</taxon>
        <taxon>Ecdysozoa</taxon>
        <taxon>Arthropoda</taxon>
        <taxon>Crustacea</taxon>
        <taxon>Multicrustacea</taxon>
        <taxon>Malacostraca</taxon>
        <taxon>Eumalacostraca</taxon>
        <taxon>Peracarida</taxon>
        <taxon>Amphipoda</taxon>
        <taxon>Senticaudata</taxon>
        <taxon>Talitrida</taxon>
        <taxon>Talitroidea</taxon>
        <taxon>Hyalellidae</taxon>
        <taxon>Hyalella</taxon>
    </lineage>
</organism>
<name>A0A6A0HCX5_HYAAZ</name>
<comment type="caution">
    <text evidence="4">The sequence shown here is derived from an EMBL/GenBank/DDBJ whole genome shotgun (WGS) entry which is preliminary data.</text>
</comment>
<dbReference type="GO" id="GO:0050660">
    <property type="term" value="F:flavin adenine dinucleotide binding"/>
    <property type="evidence" value="ECO:0007669"/>
    <property type="project" value="InterPro"/>
</dbReference>
<dbReference type="Gene3D" id="3.50.50.60">
    <property type="entry name" value="FAD/NAD(P)-binding domain"/>
    <property type="match status" value="2"/>
</dbReference>
<comment type="similarity">
    <text evidence="1">Belongs to the GMC oxidoreductase family.</text>
</comment>
<evidence type="ECO:0000256" key="1">
    <source>
        <dbReference type="ARBA" id="ARBA00010790"/>
    </source>
</evidence>
<evidence type="ECO:0000259" key="3">
    <source>
        <dbReference type="Pfam" id="PF05199"/>
    </source>
</evidence>
<sequence length="612" mass="67695">MPAPKMAGSMGPDIEPDEGAGPQISYLGYSMMAVLALSAIWITVFSASPGVMPHADPVYDFIIVGSGVAGSVVASRLTNGTGYRVLLLEAGEEEPWVSKIPLSTLMLQGSKYDWKYYSEPQEFSSFGMLGRKSFWPRGKMLGGSAQLNYNIFTLGWRLHYDRWVLQHGLTGWDSSSLMKYVKEMFCFPIEVVVDSPGVGDNLADHMNLPVYVHINSSISINPDKLISFQNFWKYFMYREGKLTQGLFTDTAIGGILTEYKNFTVTENNNLAHTAFETSVGRDTCNDEEENHDEIQDEDAFQETNTCPISSSSLEDNVVVKDMNTDENFHGEREEEVPVSLLLFNMGAVERESYAKAANLDPKVFDETYPDMRNKSREGVFLLASCMQPFSRGHVKLSHESPQHQSIQPNYLKHPSDLHCITRAFRLAERFVRTAAMQRIGAKIHYPQLHRCKTLPNARLQNANVDSSAPDVLGSSDISDEEVGCIARTLAFTGYHPIGTLKMGPSSDREAVVDLQLRVQGVDGVRVVDASVLPSHPVPAPMGIIAVFAARAADIIKEAWSPVGKIETTEPCYAGVCGEDLYQANSSSCLHYSLITSILAALAYSLPHFIARQ</sequence>
<dbReference type="PANTHER" id="PTHR11552:SF188">
    <property type="entry name" value="NEITHER INACTIVATION NOR AFTERPOTENTIAL PROTEIN G"/>
    <property type="match status" value="1"/>
</dbReference>
<dbReference type="Pfam" id="PF00732">
    <property type="entry name" value="GMC_oxred_N"/>
    <property type="match status" value="1"/>
</dbReference>
<dbReference type="OrthoDB" id="269227at2759"/>
<dbReference type="InterPro" id="IPR036188">
    <property type="entry name" value="FAD/NAD-bd_sf"/>
</dbReference>
<dbReference type="EMBL" id="JQDR03002426">
    <property type="protein sequence ID" value="KAA0203124.1"/>
    <property type="molecule type" value="Genomic_DNA"/>
</dbReference>
<protein>
    <recommendedName>
        <fullName evidence="5">Glucose-methanol-choline oxidoreductase N-terminal domain-containing protein</fullName>
    </recommendedName>
</protein>
<feature type="domain" description="Glucose-methanol-choline oxidoreductase N-terminal" evidence="2">
    <location>
        <begin position="59"/>
        <end position="185"/>
    </location>
</feature>
<dbReference type="SUPFAM" id="SSF54373">
    <property type="entry name" value="FAD-linked reductases, C-terminal domain"/>
    <property type="match status" value="1"/>
</dbReference>
<reference evidence="4" key="2">
    <citation type="journal article" date="2018" name="Environ. Sci. Technol.">
        <title>The Toxicogenome of Hyalella azteca: A Model for Sediment Ecotoxicology and Evolutionary Toxicology.</title>
        <authorList>
            <person name="Poynton H.C."/>
            <person name="Hasenbein S."/>
            <person name="Benoit J.B."/>
            <person name="Sepulveda M.S."/>
            <person name="Poelchau M.F."/>
            <person name="Hughes D.S.T."/>
            <person name="Murali S.C."/>
            <person name="Chen S."/>
            <person name="Glastad K.M."/>
            <person name="Goodisman M.A.D."/>
            <person name="Werren J.H."/>
            <person name="Vineis J.H."/>
            <person name="Bowen J.L."/>
            <person name="Friedrich M."/>
            <person name="Jones J."/>
            <person name="Robertson H.M."/>
            <person name="Feyereisen R."/>
            <person name="Mechler-Hickson A."/>
            <person name="Mathers N."/>
            <person name="Lee C.E."/>
            <person name="Colbourne J.K."/>
            <person name="Biales A."/>
            <person name="Johnston J.S."/>
            <person name="Wellborn G.A."/>
            <person name="Rosendale A.J."/>
            <person name="Cridge A.G."/>
            <person name="Munoz-Torres M.C."/>
            <person name="Bain P.A."/>
            <person name="Manny A.R."/>
            <person name="Major K.M."/>
            <person name="Lambert F.N."/>
            <person name="Vulpe C.D."/>
            <person name="Tuck P."/>
            <person name="Blalock B.J."/>
            <person name="Lin Y.Y."/>
            <person name="Smith M.E."/>
            <person name="Ochoa-Acuna H."/>
            <person name="Chen M.M."/>
            <person name="Childers C.P."/>
            <person name="Qu J."/>
            <person name="Dugan S."/>
            <person name="Lee S.L."/>
            <person name="Chao H."/>
            <person name="Dinh H."/>
            <person name="Han Y."/>
            <person name="Doddapaneni H."/>
            <person name="Worley K.C."/>
            <person name="Muzny D.M."/>
            <person name="Gibbs R.A."/>
            <person name="Richards S."/>
        </authorList>
    </citation>
    <scope>NUCLEOTIDE SEQUENCE</scope>
    <source>
        <strain evidence="4">HAZT.00-mixed</strain>
        <tissue evidence="4">Whole organism</tissue>
    </source>
</reference>
<dbReference type="InterPro" id="IPR000172">
    <property type="entry name" value="GMC_OxRdtase_N"/>
</dbReference>
<dbReference type="Pfam" id="PF05199">
    <property type="entry name" value="GMC_oxred_C"/>
    <property type="match status" value="1"/>
</dbReference>
<evidence type="ECO:0008006" key="5">
    <source>
        <dbReference type="Google" id="ProtNLM"/>
    </source>
</evidence>
<feature type="domain" description="Glucose-methanol-choline oxidoreductase C-terminal" evidence="3">
    <location>
        <begin position="388"/>
        <end position="548"/>
    </location>
</feature>
<reference evidence="4" key="3">
    <citation type="submission" date="2019-06" db="EMBL/GenBank/DDBJ databases">
        <authorList>
            <person name="Poynton C."/>
            <person name="Hasenbein S."/>
            <person name="Benoit J.B."/>
            <person name="Sepulveda M.S."/>
            <person name="Poelchau M.F."/>
            <person name="Murali S.C."/>
            <person name="Chen S."/>
            <person name="Glastad K.M."/>
            <person name="Werren J.H."/>
            <person name="Vineis J.H."/>
            <person name="Bowen J.L."/>
            <person name="Friedrich M."/>
            <person name="Jones J."/>
            <person name="Robertson H.M."/>
            <person name="Feyereisen R."/>
            <person name="Mechler-Hickson A."/>
            <person name="Mathers N."/>
            <person name="Lee C.E."/>
            <person name="Colbourne J.K."/>
            <person name="Biales A."/>
            <person name="Johnston J.S."/>
            <person name="Wellborn G.A."/>
            <person name="Rosendale A.J."/>
            <person name="Cridge A.G."/>
            <person name="Munoz-Torres M.C."/>
            <person name="Bain P.A."/>
            <person name="Manny A.R."/>
            <person name="Major K.M."/>
            <person name="Lambert F.N."/>
            <person name="Vulpe C.D."/>
            <person name="Tuck P."/>
            <person name="Blalock B.J."/>
            <person name="Lin Y.-Y."/>
            <person name="Smith M.E."/>
            <person name="Ochoa-Acuna H."/>
            <person name="Chen M.-J.M."/>
            <person name="Childers C.P."/>
            <person name="Qu J."/>
            <person name="Dugan S."/>
            <person name="Lee S.L."/>
            <person name="Chao H."/>
            <person name="Dinh H."/>
            <person name="Han Y."/>
            <person name="Doddapaneni H."/>
            <person name="Worley K.C."/>
            <person name="Muzny D.M."/>
            <person name="Gibbs R.A."/>
            <person name="Richards S."/>
        </authorList>
    </citation>
    <scope>NUCLEOTIDE SEQUENCE</scope>
    <source>
        <strain evidence="4">HAZT.00-mixed</strain>
        <tissue evidence="4">Whole organism</tissue>
    </source>
</reference>
<accession>A0A6A0HCX5</accession>
<evidence type="ECO:0000259" key="2">
    <source>
        <dbReference type="Pfam" id="PF00732"/>
    </source>
</evidence>
<gene>
    <name evidence="4" type="ORF">HAZT_HAZT001822</name>
</gene>
<dbReference type="AlphaFoldDB" id="A0A6A0HCX5"/>
<dbReference type="Gene3D" id="3.30.560.10">
    <property type="entry name" value="Glucose Oxidase, domain 3"/>
    <property type="match status" value="1"/>
</dbReference>
<dbReference type="InterPro" id="IPR007867">
    <property type="entry name" value="GMC_OxRtase_C"/>
</dbReference>
<dbReference type="Proteomes" id="UP000711488">
    <property type="component" value="Unassembled WGS sequence"/>
</dbReference>
<dbReference type="InterPro" id="IPR012132">
    <property type="entry name" value="GMC_OxRdtase"/>
</dbReference>